<reference evidence="15" key="1">
    <citation type="submission" date="2017-02" db="UniProtKB">
        <authorList>
            <consortium name="WormBaseParasite"/>
        </authorList>
    </citation>
    <scope>IDENTIFICATION</scope>
</reference>
<dbReference type="PROSITE" id="PS50053">
    <property type="entry name" value="UBIQUITIN_2"/>
    <property type="match status" value="1"/>
</dbReference>
<feature type="transmembrane region" description="Helical" evidence="11">
    <location>
        <begin position="192"/>
        <end position="214"/>
    </location>
</feature>
<dbReference type="EMBL" id="UYRR01001300">
    <property type="protein sequence ID" value="VDK18612.1"/>
    <property type="molecule type" value="Genomic_DNA"/>
</dbReference>
<feature type="transmembrane region" description="Helical" evidence="11">
    <location>
        <begin position="153"/>
        <end position="172"/>
    </location>
</feature>
<evidence type="ECO:0000256" key="1">
    <source>
        <dbReference type="ARBA" id="ARBA00004127"/>
    </source>
</evidence>
<dbReference type="InterPro" id="IPR029071">
    <property type="entry name" value="Ubiquitin-like_domsf"/>
</dbReference>
<gene>
    <name evidence="13" type="ORF">ASIM_LOCUS1296</name>
</gene>
<evidence type="ECO:0000256" key="7">
    <source>
        <dbReference type="ARBA" id="ARBA00022989"/>
    </source>
</evidence>
<dbReference type="SUPFAM" id="SSF54236">
    <property type="entry name" value="Ubiquitin-like"/>
    <property type="match status" value="1"/>
</dbReference>
<evidence type="ECO:0000256" key="11">
    <source>
        <dbReference type="SAM" id="Phobius"/>
    </source>
</evidence>
<evidence type="ECO:0000313" key="13">
    <source>
        <dbReference type="EMBL" id="VDK18612.1"/>
    </source>
</evidence>
<keyword evidence="9" id="KW-0443">Lipid metabolism</keyword>
<dbReference type="Pfam" id="PF21696">
    <property type="entry name" value="TECR_N"/>
    <property type="match status" value="1"/>
</dbReference>
<evidence type="ECO:0000256" key="10">
    <source>
        <dbReference type="ARBA" id="ARBA00023136"/>
    </source>
</evidence>
<dbReference type="InterPro" id="IPR049127">
    <property type="entry name" value="TECR-like_N"/>
</dbReference>
<evidence type="ECO:0000256" key="8">
    <source>
        <dbReference type="ARBA" id="ARBA00023002"/>
    </source>
</evidence>
<dbReference type="PANTHER" id="PTHR10556:SF28">
    <property type="entry name" value="VERY-LONG-CHAIN ENOYL-COA REDUCTASE"/>
    <property type="match status" value="1"/>
</dbReference>
<feature type="transmembrane region" description="Helical" evidence="11">
    <location>
        <begin position="80"/>
        <end position="102"/>
    </location>
</feature>
<name>A0A0M3J1L3_ANISI</name>
<dbReference type="CDD" id="cd01801">
    <property type="entry name" value="Ubl_TECR_like"/>
    <property type="match status" value="1"/>
</dbReference>
<feature type="transmembrane region" description="Helical" evidence="11">
    <location>
        <begin position="114"/>
        <end position="132"/>
    </location>
</feature>
<evidence type="ECO:0000256" key="4">
    <source>
        <dbReference type="ARBA" id="ARBA00022516"/>
    </source>
</evidence>
<evidence type="ECO:0000256" key="5">
    <source>
        <dbReference type="ARBA" id="ARBA00022692"/>
    </source>
</evidence>
<evidence type="ECO:0000313" key="15">
    <source>
        <dbReference type="WBParaSite" id="ASIM_0000141601-mRNA-1"/>
    </source>
</evidence>
<dbReference type="GO" id="GO:0016491">
    <property type="term" value="F:oxidoreductase activity"/>
    <property type="evidence" value="ECO:0007669"/>
    <property type="project" value="UniProtKB-KW"/>
</dbReference>
<comment type="subcellular location">
    <subcellularLocation>
        <location evidence="1">Endomembrane system</location>
        <topology evidence="1">Multi-pass membrane protein</topology>
    </subcellularLocation>
    <subcellularLocation>
        <location evidence="2">Endoplasmic reticulum</location>
    </subcellularLocation>
</comment>
<dbReference type="Gene3D" id="3.10.20.90">
    <property type="entry name" value="Phosphatidylinositol 3-kinase Catalytic Subunit, Chain A, domain 1"/>
    <property type="match status" value="1"/>
</dbReference>
<evidence type="ECO:0000256" key="3">
    <source>
        <dbReference type="ARBA" id="ARBA00007742"/>
    </source>
</evidence>
<keyword evidence="6" id="KW-0256">Endoplasmic reticulum</keyword>
<dbReference type="InterPro" id="IPR000626">
    <property type="entry name" value="Ubiquitin-like_dom"/>
</dbReference>
<evidence type="ECO:0000256" key="9">
    <source>
        <dbReference type="ARBA" id="ARBA00023098"/>
    </source>
</evidence>
<evidence type="ECO:0000256" key="2">
    <source>
        <dbReference type="ARBA" id="ARBA00004240"/>
    </source>
</evidence>
<evidence type="ECO:0000259" key="12">
    <source>
        <dbReference type="PROSITE" id="PS50053"/>
    </source>
</evidence>
<dbReference type="GO" id="GO:0042761">
    <property type="term" value="P:very long-chain fatty acid biosynthetic process"/>
    <property type="evidence" value="ECO:0007669"/>
    <property type="project" value="TreeGrafter"/>
</dbReference>
<evidence type="ECO:0000256" key="6">
    <source>
        <dbReference type="ARBA" id="ARBA00022824"/>
    </source>
</evidence>
<sequence>MNVHEGFIKLCFKIMCVTSEDTILAIKKRIAQKKKTLSVERQSLRLDVKGKGLKDDQHIGELNLPSEGAQLFVKDLGPQVAWKTVFLAEYAGPLFIYPMFYFRPSIIYGEKSSMPIAFPVTLAVMCWSVHYAKRLYETQFVHRFSNATMPRFNLFKNCCYYWGFCAYVSYFINHPLYTPASFGTVQILSGLIGFVVCEMGMLFEILLLLVVMILKLNLKSRFGNSD</sequence>
<dbReference type="WBParaSite" id="ASIM_0000141601-mRNA-1">
    <property type="protein sequence ID" value="ASIM_0000141601-mRNA-1"/>
    <property type="gene ID" value="ASIM_0000141601"/>
</dbReference>
<dbReference type="Proteomes" id="UP000267096">
    <property type="component" value="Unassembled WGS sequence"/>
</dbReference>
<keyword evidence="7 11" id="KW-1133">Transmembrane helix</keyword>
<keyword evidence="14" id="KW-1185">Reference proteome</keyword>
<reference evidence="13 14" key="2">
    <citation type="submission" date="2018-11" db="EMBL/GenBank/DDBJ databases">
        <authorList>
            <consortium name="Pathogen Informatics"/>
        </authorList>
    </citation>
    <scope>NUCLEOTIDE SEQUENCE [LARGE SCALE GENOMIC DNA]</scope>
</reference>
<dbReference type="GO" id="GO:0005783">
    <property type="term" value="C:endoplasmic reticulum"/>
    <property type="evidence" value="ECO:0007669"/>
    <property type="project" value="UniProtKB-SubCell"/>
</dbReference>
<keyword evidence="5 11" id="KW-0812">Transmembrane</keyword>
<keyword evidence="4" id="KW-0444">Lipid biosynthesis</keyword>
<keyword evidence="10 11" id="KW-0472">Membrane</keyword>
<accession>A0A0M3J1L3</accession>
<proteinExistence type="inferred from homology"/>
<dbReference type="FunFam" id="3.10.20.90:FF:000131">
    <property type="entry name" value="trans-2,3-enoyl-CoA reductase-like"/>
    <property type="match status" value="1"/>
</dbReference>
<evidence type="ECO:0000313" key="14">
    <source>
        <dbReference type="Proteomes" id="UP000267096"/>
    </source>
</evidence>
<keyword evidence="8" id="KW-0560">Oxidoreductase</keyword>
<dbReference type="AlphaFoldDB" id="A0A0M3J1L3"/>
<dbReference type="InterPro" id="IPR039357">
    <property type="entry name" value="SRD5A/TECR"/>
</dbReference>
<protein>
    <submittedName>
        <fullName evidence="15">Probable very-long-chain enoyl-CoA reductase art-1 (inferred by orthology to a C. elegans protein)</fullName>
    </submittedName>
</protein>
<comment type="similarity">
    <text evidence="3">Belongs to the steroid 5-alpha reductase family.</text>
</comment>
<dbReference type="OrthoDB" id="540503at2759"/>
<feature type="domain" description="Ubiquitin-like" evidence="12">
    <location>
        <begin position="17"/>
        <end position="64"/>
    </location>
</feature>
<dbReference type="PANTHER" id="PTHR10556">
    <property type="entry name" value="3-OXO-5-ALPHA-STEROID 4-DEHYDROGENASE"/>
    <property type="match status" value="1"/>
</dbReference>
<organism evidence="15">
    <name type="scientific">Anisakis simplex</name>
    <name type="common">Herring worm</name>
    <dbReference type="NCBI Taxonomy" id="6269"/>
    <lineage>
        <taxon>Eukaryota</taxon>
        <taxon>Metazoa</taxon>
        <taxon>Ecdysozoa</taxon>
        <taxon>Nematoda</taxon>
        <taxon>Chromadorea</taxon>
        <taxon>Rhabditida</taxon>
        <taxon>Spirurina</taxon>
        <taxon>Ascaridomorpha</taxon>
        <taxon>Ascaridoidea</taxon>
        <taxon>Anisakidae</taxon>
        <taxon>Anisakis</taxon>
        <taxon>Anisakis simplex complex</taxon>
    </lineage>
</organism>